<reference evidence="3 4" key="1">
    <citation type="journal article" date="2012" name="Science">
        <title>The Paleozoic origin of enzymatic lignin decomposition reconstructed from 31 fungal genomes.</title>
        <authorList>
            <person name="Floudas D."/>
            <person name="Binder M."/>
            <person name="Riley R."/>
            <person name="Barry K."/>
            <person name="Blanchette R.A."/>
            <person name="Henrissat B."/>
            <person name="Martinez A.T."/>
            <person name="Otillar R."/>
            <person name="Spatafora J.W."/>
            <person name="Yadav J.S."/>
            <person name="Aerts A."/>
            <person name="Benoit I."/>
            <person name="Boyd A."/>
            <person name="Carlson A."/>
            <person name="Copeland A."/>
            <person name="Coutinho P.M."/>
            <person name="de Vries R.P."/>
            <person name="Ferreira P."/>
            <person name="Findley K."/>
            <person name="Foster B."/>
            <person name="Gaskell J."/>
            <person name="Glotzer D."/>
            <person name="Gorecki P."/>
            <person name="Heitman J."/>
            <person name="Hesse C."/>
            <person name="Hori C."/>
            <person name="Igarashi K."/>
            <person name="Jurgens J.A."/>
            <person name="Kallen N."/>
            <person name="Kersten P."/>
            <person name="Kohler A."/>
            <person name="Kuees U."/>
            <person name="Kumar T.K.A."/>
            <person name="Kuo A."/>
            <person name="LaButti K."/>
            <person name="Larrondo L.F."/>
            <person name="Lindquist E."/>
            <person name="Ling A."/>
            <person name="Lombard V."/>
            <person name="Lucas S."/>
            <person name="Lundell T."/>
            <person name="Martin R."/>
            <person name="McLaughlin D.J."/>
            <person name="Morgenstern I."/>
            <person name="Morin E."/>
            <person name="Murat C."/>
            <person name="Nagy L.G."/>
            <person name="Nolan M."/>
            <person name="Ohm R.A."/>
            <person name="Patyshakuliyeva A."/>
            <person name="Rokas A."/>
            <person name="Ruiz-Duenas F.J."/>
            <person name="Sabat G."/>
            <person name="Salamov A."/>
            <person name="Samejima M."/>
            <person name="Schmutz J."/>
            <person name="Slot J.C."/>
            <person name="St John F."/>
            <person name="Stenlid J."/>
            <person name="Sun H."/>
            <person name="Sun S."/>
            <person name="Syed K."/>
            <person name="Tsang A."/>
            <person name="Wiebenga A."/>
            <person name="Young D."/>
            <person name="Pisabarro A."/>
            <person name="Eastwood D.C."/>
            <person name="Martin F."/>
            <person name="Cullen D."/>
            <person name="Grigoriev I.V."/>
            <person name="Hibbett D.S."/>
        </authorList>
    </citation>
    <scope>NUCLEOTIDE SEQUENCE [LARGE SCALE GENOMIC DNA]</scope>
    <source>
        <strain evidence="3 4">ATCC 11539</strain>
    </source>
</reference>
<dbReference type="OMA" id="PDHANIR"/>
<name>S7QCV0_GLOTA</name>
<evidence type="ECO:0000256" key="1">
    <source>
        <dbReference type="SAM" id="MobiDB-lite"/>
    </source>
</evidence>
<evidence type="ECO:0000256" key="2">
    <source>
        <dbReference type="SAM" id="Phobius"/>
    </source>
</evidence>
<dbReference type="Proteomes" id="UP000030669">
    <property type="component" value="Unassembled WGS sequence"/>
</dbReference>
<proteinExistence type="predicted"/>
<dbReference type="AlphaFoldDB" id="S7QCV0"/>
<dbReference type="RefSeq" id="XP_007864322.1">
    <property type="nucleotide sequence ID" value="XM_007866131.1"/>
</dbReference>
<accession>S7QCV0</accession>
<evidence type="ECO:0000313" key="4">
    <source>
        <dbReference type="Proteomes" id="UP000030669"/>
    </source>
</evidence>
<gene>
    <name evidence="3" type="ORF">GLOTRDRAFT_73802</name>
</gene>
<keyword evidence="4" id="KW-1185">Reference proteome</keyword>
<keyword evidence="2" id="KW-0472">Membrane</keyword>
<evidence type="ECO:0008006" key="5">
    <source>
        <dbReference type="Google" id="ProtNLM"/>
    </source>
</evidence>
<dbReference type="GeneID" id="19308382"/>
<keyword evidence="2" id="KW-1133">Transmembrane helix</keyword>
<dbReference type="KEGG" id="gtr:GLOTRDRAFT_73802"/>
<feature type="compositionally biased region" description="Low complexity" evidence="1">
    <location>
        <begin position="405"/>
        <end position="426"/>
    </location>
</feature>
<dbReference type="HOGENOM" id="CLU_028897_1_0_1"/>
<keyword evidence="2" id="KW-0812">Transmembrane</keyword>
<feature type="transmembrane region" description="Helical" evidence="2">
    <location>
        <begin position="307"/>
        <end position="332"/>
    </location>
</feature>
<organism evidence="3 4">
    <name type="scientific">Gloeophyllum trabeum (strain ATCC 11539 / FP-39264 / Madison 617)</name>
    <name type="common">Brown rot fungus</name>
    <dbReference type="NCBI Taxonomy" id="670483"/>
    <lineage>
        <taxon>Eukaryota</taxon>
        <taxon>Fungi</taxon>
        <taxon>Dikarya</taxon>
        <taxon>Basidiomycota</taxon>
        <taxon>Agaricomycotina</taxon>
        <taxon>Agaricomycetes</taxon>
        <taxon>Gloeophyllales</taxon>
        <taxon>Gloeophyllaceae</taxon>
        <taxon>Gloeophyllum</taxon>
    </lineage>
</organism>
<evidence type="ECO:0000313" key="3">
    <source>
        <dbReference type="EMBL" id="EPQ57182.1"/>
    </source>
</evidence>
<sequence length="471" mass="49154">MASFNVSLEDSSPLISYSPAEAWTDSPENDPLVQSYSASSLHATSAQGATATITFNGTGIWFFGGRRPEYGSYTLSIDGQTTSNGDANAAVPVFDQLLAGASNLGAGMHTAVLTNTGSESGLDLDSVVFEAAIGSSGQSISNQTIDDAQPQITFSSDWKANTGAEYMQNTLHFTQNGGATASMTFSGEAVAIYGTVSPDHSDFSVAIDGKTTTSGAGGGGLARVLHAQTLLYFASGLGHGQHNLLLTANPEHAGQQNTGAFMDVDAMRVYSATGGSNSNNAKANPSDSKSSSNNGSSSRHGLSSESIGIIAGAVAGALVLLGAVALILFFLVRRRNRRKRSRMPLQSPRSPDLPMQRPEMTEPGVRRSDSVGRSFPAPVYNPRPAGYGAISGQAARTSRDSDAGSIRSIQSYDSSSRLILDPAPKGRIPRPPPPTVARSGGPAPPPWSDYQEGQPIRPFRPPDLHLSPVPL</sequence>
<feature type="region of interest" description="Disordered" evidence="1">
    <location>
        <begin position="338"/>
        <end position="471"/>
    </location>
</feature>
<dbReference type="eggNOG" id="ENOG502SJ6V">
    <property type="taxonomic scope" value="Eukaryota"/>
</dbReference>
<feature type="region of interest" description="Disordered" evidence="1">
    <location>
        <begin position="273"/>
        <end position="302"/>
    </location>
</feature>
<protein>
    <recommendedName>
        <fullName evidence="5">Transmembrane protein</fullName>
    </recommendedName>
</protein>
<dbReference type="Gene3D" id="2.60.120.260">
    <property type="entry name" value="Galactose-binding domain-like"/>
    <property type="match status" value="2"/>
</dbReference>
<dbReference type="OrthoDB" id="2576082at2759"/>
<dbReference type="EMBL" id="KB469299">
    <property type="protein sequence ID" value="EPQ57182.1"/>
    <property type="molecule type" value="Genomic_DNA"/>
</dbReference>